<name>A0A2P5EUA9_TREOI</name>
<evidence type="ECO:0000313" key="1">
    <source>
        <dbReference type="EMBL" id="PON89133.1"/>
    </source>
</evidence>
<dbReference type="InParanoid" id="A0A2P5EUA9"/>
<comment type="caution">
    <text evidence="1">The sequence shown here is derived from an EMBL/GenBank/DDBJ whole genome shotgun (WGS) entry which is preliminary data.</text>
</comment>
<proteinExistence type="predicted"/>
<dbReference type="EMBL" id="JXTC01000097">
    <property type="protein sequence ID" value="PON89133.1"/>
    <property type="molecule type" value="Genomic_DNA"/>
</dbReference>
<accession>A0A2P5EUA9</accession>
<protein>
    <submittedName>
        <fullName evidence="1">Uncharacterized protein</fullName>
    </submittedName>
</protein>
<dbReference type="AlphaFoldDB" id="A0A2P5EUA9"/>
<keyword evidence="2" id="KW-1185">Reference proteome</keyword>
<sequence length="83" mass="9460">MTLSVNSVQLKSDSPGSYLDSGMDKMYMNGFTGITAVIVKVTDLGIECLLRYRDYTIFDQVSMKIYTYTPSKVTNWAFRFSTF</sequence>
<gene>
    <name evidence="1" type="ORF">TorRG33x02_149960</name>
</gene>
<dbReference type="OrthoDB" id="10372368at2759"/>
<reference evidence="2" key="1">
    <citation type="submission" date="2016-06" db="EMBL/GenBank/DDBJ databases">
        <title>Parallel loss of symbiosis genes in relatives of nitrogen-fixing non-legume Parasponia.</title>
        <authorList>
            <person name="Van Velzen R."/>
            <person name="Holmer R."/>
            <person name="Bu F."/>
            <person name="Rutten L."/>
            <person name="Van Zeijl A."/>
            <person name="Liu W."/>
            <person name="Santuari L."/>
            <person name="Cao Q."/>
            <person name="Sharma T."/>
            <person name="Shen D."/>
            <person name="Roswanjaya Y."/>
            <person name="Wardhani T."/>
            <person name="Kalhor M.S."/>
            <person name="Jansen J."/>
            <person name="Van den Hoogen J."/>
            <person name="Gungor B."/>
            <person name="Hartog M."/>
            <person name="Hontelez J."/>
            <person name="Verver J."/>
            <person name="Yang W.-C."/>
            <person name="Schijlen E."/>
            <person name="Repin R."/>
            <person name="Schilthuizen M."/>
            <person name="Schranz E."/>
            <person name="Heidstra R."/>
            <person name="Miyata K."/>
            <person name="Fedorova E."/>
            <person name="Kohlen W."/>
            <person name="Bisseling T."/>
            <person name="Smit S."/>
            <person name="Geurts R."/>
        </authorList>
    </citation>
    <scope>NUCLEOTIDE SEQUENCE [LARGE SCALE GENOMIC DNA]</scope>
    <source>
        <strain evidence="2">cv. RG33-2</strain>
    </source>
</reference>
<organism evidence="1 2">
    <name type="scientific">Trema orientale</name>
    <name type="common">Charcoal tree</name>
    <name type="synonym">Celtis orientalis</name>
    <dbReference type="NCBI Taxonomy" id="63057"/>
    <lineage>
        <taxon>Eukaryota</taxon>
        <taxon>Viridiplantae</taxon>
        <taxon>Streptophyta</taxon>
        <taxon>Embryophyta</taxon>
        <taxon>Tracheophyta</taxon>
        <taxon>Spermatophyta</taxon>
        <taxon>Magnoliopsida</taxon>
        <taxon>eudicotyledons</taxon>
        <taxon>Gunneridae</taxon>
        <taxon>Pentapetalae</taxon>
        <taxon>rosids</taxon>
        <taxon>fabids</taxon>
        <taxon>Rosales</taxon>
        <taxon>Cannabaceae</taxon>
        <taxon>Trema</taxon>
    </lineage>
</organism>
<dbReference type="Proteomes" id="UP000237000">
    <property type="component" value="Unassembled WGS sequence"/>
</dbReference>
<evidence type="ECO:0000313" key="2">
    <source>
        <dbReference type="Proteomes" id="UP000237000"/>
    </source>
</evidence>